<dbReference type="Proteomes" id="UP000184251">
    <property type="component" value="Unassembled WGS sequence"/>
</dbReference>
<proteinExistence type="predicted"/>
<name>A0A1M4VBI1_9FIRM</name>
<dbReference type="PROSITE" id="PS51257">
    <property type="entry name" value="PROKAR_LIPOPROTEIN"/>
    <property type="match status" value="1"/>
</dbReference>
<dbReference type="STRING" id="1120975.SAMN02746064_00934"/>
<evidence type="ECO:0000313" key="3">
    <source>
        <dbReference type="Proteomes" id="UP000184251"/>
    </source>
</evidence>
<keyword evidence="3" id="KW-1185">Reference proteome</keyword>
<sequence>MTKKFFLILLIPLLLLSACSKDYVNDSEGQIPFPEQSAVLTDGEYFASFEHGNNEGYRPEMTVTVKEGLITRVNYREVSLDGKDKISDAEYFEAFKEEHNLDLQALYLRLYTNLIKNQSTNSLPSTGDFPDMRNYFKRLSDSIILSARRGLTDPSLISMDDIYYEAGEYDSNGYKGRISITYVNNVIIDVQYTEMNQNDEPKEDMEDLDEVYQQHYGMSIGEMFGLYTNQIIQNDSIAPLDSITGATRTQEKINSLLDIIRERRFPFEMEKADD</sequence>
<evidence type="ECO:0000256" key="1">
    <source>
        <dbReference type="SAM" id="SignalP"/>
    </source>
</evidence>
<dbReference type="EMBL" id="FQTU01000005">
    <property type="protein sequence ID" value="SHE66267.1"/>
    <property type="molecule type" value="Genomic_DNA"/>
</dbReference>
<organism evidence="2 3">
    <name type="scientific">Alkalibacter saccharofermentans DSM 14828</name>
    <dbReference type="NCBI Taxonomy" id="1120975"/>
    <lineage>
        <taxon>Bacteria</taxon>
        <taxon>Bacillati</taxon>
        <taxon>Bacillota</taxon>
        <taxon>Clostridia</taxon>
        <taxon>Eubacteriales</taxon>
        <taxon>Eubacteriaceae</taxon>
        <taxon>Alkalibacter</taxon>
    </lineage>
</organism>
<keyword evidence="1" id="KW-0732">Signal</keyword>
<reference evidence="2 3" key="1">
    <citation type="submission" date="2016-11" db="EMBL/GenBank/DDBJ databases">
        <authorList>
            <person name="Jaros S."/>
            <person name="Januszkiewicz K."/>
            <person name="Wedrychowicz H."/>
        </authorList>
    </citation>
    <scope>NUCLEOTIDE SEQUENCE [LARGE SCALE GENOMIC DNA]</scope>
    <source>
        <strain evidence="2 3">DSM 14828</strain>
    </source>
</reference>
<dbReference type="AlphaFoldDB" id="A0A1M4VBI1"/>
<keyword evidence="2" id="KW-0449">Lipoprotein</keyword>
<dbReference type="RefSeq" id="WP_073269927.1">
    <property type="nucleotide sequence ID" value="NZ_FQTU01000005.1"/>
</dbReference>
<gene>
    <name evidence="2" type="ORF">SAMN02746064_00934</name>
</gene>
<feature type="chain" id="PRO_5039716635" evidence="1">
    <location>
        <begin position="23"/>
        <end position="274"/>
    </location>
</feature>
<feature type="signal peptide" evidence="1">
    <location>
        <begin position="1"/>
        <end position="22"/>
    </location>
</feature>
<protein>
    <submittedName>
        <fullName evidence="2">Major membrane immunogen, membrane-anchored lipoprotein</fullName>
    </submittedName>
</protein>
<accession>A0A1M4VBI1</accession>
<dbReference type="Gene3D" id="3.90.1010.20">
    <property type="match status" value="2"/>
</dbReference>
<evidence type="ECO:0000313" key="2">
    <source>
        <dbReference type="EMBL" id="SHE66267.1"/>
    </source>
</evidence>